<proteinExistence type="predicted"/>
<keyword evidence="1" id="KW-0472">Membrane</keyword>
<dbReference type="AlphaFoldDB" id="A0A1W2C9T3"/>
<name>A0A1W2C9T3_9HYPH</name>
<keyword evidence="1" id="KW-1133">Transmembrane helix</keyword>
<evidence type="ECO:0000313" key="3">
    <source>
        <dbReference type="Proteomes" id="UP000192656"/>
    </source>
</evidence>
<accession>A0A1W2C9T3</accession>
<sequence length="44" mass="4717">MRQRFIIVAMAGLALFILVGIGAFYLAGLSNIPEGEIAEPENPL</sequence>
<dbReference type="Proteomes" id="UP000192656">
    <property type="component" value="Unassembled WGS sequence"/>
</dbReference>
<dbReference type="EMBL" id="FWXR01000009">
    <property type="protein sequence ID" value="SMC82015.1"/>
    <property type="molecule type" value="Genomic_DNA"/>
</dbReference>
<dbReference type="STRING" id="937218.SAMN06297251_10974"/>
<keyword evidence="3" id="KW-1185">Reference proteome</keyword>
<protein>
    <submittedName>
        <fullName evidence="2">Uncharacterized protein</fullName>
    </submittedName>
</protein>
<feature type="transmembrane region" description="Helical" evidence="1">
    <location>
        <begin position="7"/>
        <end position="27"/>
    </location>
</feature>
<evidence type="ECO:0000256" key="1">
    <source>
        <dbReference type="SAM" id="Phobius"/>
    </source>
</evidence>
<keyword evidence="1" id="KW-0812">Transmembrane</keyword>
<evidence type="ECO:0000313" key="2">
    <source>
        <dbReference type="EMBL" id="SMC82015.1"/>
    </source>
</evidence>
<gene>
    <name evidence="2" type="ORF">SAMN06297251_10974</name>
</gene>
<organism evidence="2 3">
    <name type="scientific">Fulvimarina manganoxydans</name>
    <dbReference type="NCBI Taxonomy" id="937218"/>
    <lineage>
        <taxon>Bacteria</taxon>
        <taxon>Pseudomonadati</taxon>
        <taxon>Pseudomonadota</taxon>
        <taxon>Alphaproteobacteria</taxon>
        <taxon>Hyphomicrobiales</taxon>
        <taxon>Aurantimonadaceae</taxon>
        <taxon>Fulvimarina</taxon>
    </lineage>
</organism>
<reference evidence="2 3" key="1">
    <citation type="submission" date="2017-04" db="EMBL/GenBank/DDBJ databases">
        <authorList>
            <person name="Afonso C.L."/>
            <person name="Miller P.J."/>
            <person name="Scott M.A."/>
            <person name="Spackman E."/>
            <person name="Goraichik I."/>
            <person name="Dimitrov K.M."/>
            <person name="Suarez D.L."/>
            <person name="Swayne D.E."/>
        </authorList>
    </citation>
    <scope>NUCLEOTIDE SEQUENCE [LARGE SCALE GENOMIC DNA]</scope>
    <source>
        <strain evidence="2 3">CGMCC 1.10972</strain>
    </source>
</reference>
<dbReference type="RefSeq" id="WP_280173793.1">
    <property type="nucleotide sequence ID" value="NZ_FWXR01000009.1"/>
</dbReference>